<comment type="caution">
    <text evidence="2">The sequence shown here is derived from an EMBL/GenBank/DDBJ whole genome shotgun (WGS) entry which is preliminary data.</text>
</comment>
<accession>A0A9P9BLL4</accession>
<evidence type="ECO:0000313" key="3">
    <source>
        <dbReference type="Proteomes" id="UP000756346"/>
    </source>
</evidence>
<dbReference type="AlphaFoldDB" id="A0A9P9BLL4"/>
<evidence type="ECO:0000313" key="2">
    <source>
        <dbReference type="EMBL" id="KAH7028207.1"/>
    </source>
</evidence>
<sequence length="305" mass="34592">MDNLNESFETTFEIAEGSLQLGKDRPRPLDRNNVVEREAGHAGFRATVHRVQYGTCHGQRACLVTFNYAFRWPASQSRRFRSARITVYFGSEVGTKDNSDYNSDGDDDDDASDKNEPSIVYLVPALVYGEPKVRREETMWNWKLPISVQPPGGGPSGGMTIEREVKAAIDREMRMRVCGVKKSSNYSDIDDIAEWTITENSAQLDGIPPYFQAAVVLRWPANSDRVMASVVVEPEFDFSFSNMWYSYRLHQRRRDPICFDGKTSKGDPIDTGKDFSDTSFQWSAAISVPTEYGVWITAPFSPYHY</sequence>
<dbReference type="EMBL" id="JAGTJQ010000007">
    <property type="protein sequence ID" value="KAH7028207.1"/>
    <property type="molecule type" value="Genomic_DNA"/>
</dbReference>
<dbReference type="Proteomes" id="UP000756346">
    <property type="component" value="Unassembled WGS sequence"/>
</dbReference>
<protein>
    <submittedName>
        <fullName evidence="2">Uncharacterized protein</fullName>
    </submittedName>
</protein>
<gene>
    <name evidence="2" type="ORF">B0I36DRAFT_351617</name>
</gene>
<reference evidence="2" key="1">
    <citation type="journal article" date="2021" name="Nat. Commun.">
        <title>Genetic determinants of endophytism in the Arabidopsis root mycobiome.</title>
        <authorList>
            <person name="Mesny F."/>
            <person name="Miyauchi S."/>
            <person name="Thiergart T."/>
            <person name="Pickel B."/>
            <person name="Atanasova L."/>
            <person name="Karlsson M."/>
            <person name="Huettel B."/>
            <person name="Barry K.W."/>
            <person name="Haridas S."/>
            <person name="Chen C."/>
            <person name="Bauer D."/>
            <person name="Andreopoulos W."/>
            <person name="Pangilinan J."/>
            <person name="LaButti K."/>
            <person name="Riley R."/>
            <person name="Lipzen A."/>
            <person name="Clum A."/>
            <person name="Drula E."/>
            <person name="Henrissat B."/>
            <person name="Kohler A."/>
            <person name="Grigoriev I.V."/>
            <person name="Martin F.M."/>
            <person name="Hacquard S."/>
        </authorList>
    </citation>
    <scope>NUCLEOTIDE SEQUENCE</scope>
    <source>
        <strain evidence="2">MPI-CAGE-CH-0230</strain>
    </source>
</reference>
<name>A0A9P9BLL4_9PEZI</name>
<evidence type="ECO:0000256" key="1">
    <source>
        <dbReference type="SAM" id="MobiDB-lite"/>
    </source>
</evidence>
<dbReference type="GeneID" id="70186574"/>
<proteinExistence type="predicted"/>
<dbReference type="OrthoDB" id="5030973at2759"/>
<dbReference type="RefSeq" id="XP_046011006.1">
    <property type="nucleotide sequence ID" value="XM_046157028.1"/>
</dbReference>
<keyword evidence="3" id="KW-1185">Reference proteome</keyword>
<organism evidence="2 3">
    <name type="scientific">Microdochium trichocladiopsis</name>
    <dbReference type="NCBI Taxonomy" id="1682393"/>
    <lineage>
        <taxon>Eukaryota</taxon>
        <taxon>Fungi</taxon>
        <taxon>Dikarya</taxon>
        <taxon>Ascomycota</taxon>
        <taxon>Pezizomycotina</taxon>
        <taxon>Sordariomycetes</taxon>
        <taxon>Xylariomycetidae</taxon>
        <taxon>Xylariales</taxon>
        <taxon>Microdochiaceae</taxon>
        <taxon>Microdochium</taxon>
    </lineage>
</organism>
<feature type="region of interest" description="Disordered" evidence="1">
    <location>
        <begin position="96"/>
        <end position="115"/>
    </location>
</feature>